<evidence type="ECO:0000313" key="3">
    <source>
        <dbReference type="Proteomes" id="UP000593765"/>
    </source>
</evidence>
<sequence length="338" mass="36841">MFGNMQGWIASVVIIALTAGLIVWKGKPEGRSKPTGSLKAAMVSAAVQPSPDTLIPKGTKDANAGEVYRMLAAAVKGKSRVYDLKDGDFVRAQGTKKRAMIKTVEAEMDMLIEAGECAKMDLFASKPTEVINYANRKPILPELQQTALVALSVAGMWATPDSSKPNSKPENPAKAQKLFEAIFHLGRFLSDERVFFEEYRIGVDLMGNAAKQLSKRGNYDAAKKDQLDLFSQQISLERYLTAIQVITGIPEEGKLMALPGDIFDVALNSKEPMWQVEAILKLGRMRYMQGVKYGDQRDASLVLAELAARTDLPANVKAAAVAARDMTIEQVRMIGGSA</sequence>
<dbReference type="RefSeq" id="WP_206295492.1">
    <property type="nucleotide sequence ID" value="NZ_CP063458.1"/>
</dbReference>
<dbReference type="AlphaFoldDB" id="A0A7M2X3Y8"/>
<name>A0A7M2X3Y8_9BACT</name>
<dbReference type="KEGG" id="hbs:IPV69_12720"/>
<evidence type="ECO:0000313" key="2">
    <source>
        <dbReference type="EMBL" id="QOV92162.1"/>
    </source>
</evidence>
<dbReference type="Proteomes" id="UP000593765">
    <property type="component" value="Chromosome"/>
</dbReference>
<gene>
    <name evidence="2" type="ORF">IPV69_12720</name>
</gene>
<protein>
    <submittedName>
        <fullName evidence="2">Uncharacterized protein</fullName>
    </submittedName>
</protein>
<organism evidence="2 3">
    <name type="scientific">Humisphaera borealis</name>
    <dbReference type="NCBI Taxonomy" id="2807512"/>
    <lineage>
        <taxon>Bacteria</taxon>
        <taxon>Pseudomonadati</taxon>
        <taxon>Planctomycetota</taxon>
        <taxon>Phycisphaerae</taxon>
        <taxon>Tepidisphaerales</taxon>
        <taxon>Tepidisphaeraceae</taxon>
        <taxon>Humisphaera</taxon>
    </lineage>
</organism>
<keyword evidence="1" id="KW-1133">Transmembrane helix</keyword>
<keyword evidence="3" id="KW-1185">Reference proteome</keyword>
<feature type="transmembrane region" description="Helical" evidence="1">
    <location>
        <begin position="6"/>
        <end position="24"/>
    </location>
</feature>
<evidence type="ECO:0000256" key="1">
    <source>
        <dbReference type="SAM" id="Phobius"/>
    </source>
</evidence>
<accession>A0A7M2X3Y8</accession>
<reference evidence="2 3" key="1">
    <citation type="submission" date="2020-10" db="EMBL/GenBank/DDBJ databases">
        <title>Wide distribution of Phycisphaera-like planctomycetes from WD2101 soil group in peatlands and genome analysis of the first cultivated representative.</title>
        <authorList>
            <person name="Dedysh S.N."/>
            <person name="Beletsky A.V."/>
            <person name="Ivanova A."/>
            <person name="Kulichevskaya I.S."/>
            <person name="Suzina N.E."/>
            <person name="Philippov D.A."/>
            <person name="Rakitin A.L."/>
            <person name="Mardanov A.V."/>
            <person name="Ravin N.V."/>
        </authorList>
    </citation>
    <scope>NUCLEOTIDE SEQUENCE [LARGE SCALE GENOMIC DNA]</scope>
    <source>
        <strain evidence="2 3">M1803</strain>
    </source>
</reference>
<keyword evidence="1" id="KW-0812">Transmembrane</keyword>
<proteinExistence type="predicted"/>
<dbReference type="EMBL" id="CP063458">
    <property type="protein sequence ID" value="QOV92162.1"/>
    <property type="molecule type" value="Genomic_DNA"/>
</dbReference>
<keyword evidence="1" id="KW-0472">Membrane</keyword>